<dbReference type="InParanoid" id="A0A158NX69"/>
<dbReference type="GO" id="GO:0005283">
    <property type="term" value="F:amino acid:sodium symporter activity"/>
    <property type="evidence" value="ECO:0007669"/>
    <property type="project" value="TreeGrafter"/>
</dbReference>
<dbReference type="PRINTS" id="PR00176">
    <property type="entry name" value="NANEUSMPORT"/>
</dbReference>
<keyword evidence="8 15" id="KW-0915">Sodium</keyword>
<evidence type="ECO:0000256" key="3">
    <source>
        <dbReference type="ARBA" id="ARBA00022448"/>
    </source>
</evidence>
<reference evidence="17" key="2">
    <citation type="submission" date="2016-04" db="UniProtKB">
        <authorList>
            <consortium name="EnsemblMetazoa"/>
        </authorList>
    </citation>
    <scope>IDENTIFICATION</scope>
</reference>
<dbReference type="PANTHER" id="PTHR11616">
    <property type="entry name" value="SODIUM/CHLORIDE DEPENDENT TRANSPORTER"/>
    <property type="match status" value="1"/>
</dbReference>
<accession>A0A158NX69</accession>
<dbReference type="KEGG" id="acep:105625404"/>
<dbReference type="GO" id="GO:0015179">
    <property type="term" value="F:L-amino acid transmembrane transporter activity"/>
    <property type="evidence" value="ECO:0007669"/>
    <property type="project" value="TreeGrafter"/>
</dbReference>
<comment type="similarity">
    <text evidence="2">Belongs to the sodium:neurotransmitter symporter (SNF) (TC 2.A.22) family.</text>
</comment>
<keyword evidence="4 16" id="KW-0812">Transmembrane</keyword>
<evidence type="ECO:0000256" key="2">
    <source>
        <dbReference type="ARBA" id="ARBA00006459"/>
    </source>
</evidence>
<evidence type="ECO:0000256" key="15">
    <source>
        <dbReference type="PIRSR" id="PIRSR600175-1"/>
    </source>
</evidence>
<organism evidence="17 18">
    <name type="scientific">Atta cephalotes</name>
    <name type="common">Leafcutter ant</name>
    <dbReference type="NCBI Taxonomy" id="12957"/>
    <lineage>
        <taxon>Eukaryota</taxon>
        <taxon>Metazoa</taxon>
        <taxon>Ecdysozoa</taxon>
        <taxon>Arthropoda</taxon>
        <taxon>Hexapoda</taxon>
        <taxon>Insecta</taxon>
        <taxon>Pterygota</taxon>
        <taxon>Neoptera</taxon>
        <taxon>Endopterygota</taxon>
        <taxon>Hymenoptera</taxon>
        <taxon>Apocrita</taxon>
        <taxon>Aculeata</taxon>
        <taxon>Formicoidea</taxon>
        <taxon>Formicidae</taxon>
        <taxon>Myrmicinae</taxon>
        <taxon>Atta</taxon>
    </lineage>
</organism>
<dbReference type="InterPro" id="IPR000175">
    <property type="entry name" value="Na/ntran_symport"/>
</dbReference>
<gene>
    <name evidence="17" type="primary">105625404</name>
</gene>
<comment type="function">
    <text evidence="13">Unusual broad substrate spectrum amino acid:sodium cotransporter that promotes absorption of the D isomers of essential amino acids. Neutral amino acids are the preferred substrates, especially methionine and phenylalanine.</text>
</comment>
<evidence type="ECO:0000256" key="6">
    <source>
        <dbReference type="ARBA" id="ARBA00022970"/>
    </source>
</evidence>
<evidence type="ECO:0000256" key="13">
    <source>
        <dbReference type="ARBA" id="ARBA00037785"/>
    </source>
</evidence>
<evidence type="ECO:0000256" key="5">
    <source>
        <dbReference type="ARBA" id="ARBA00022847"/>
    </source>
</evidence>
<evidence type="ECO:0000256" key="4">
    <source>
        <dbReference type="ARBA" id="ARBA00022692"/>
    </source>
</evidence>
<feature type="binding site" evidence="15">
    <location>
        <position position="106"/>
    </location>
    <ligand>
        <name>Na(+)</name>
        <dbReference type="ChEBI" id="CHEBI:29101"/>
        <label>1</label>
    </ligand>
</feature>
<keyword evidence="5" id="KW-0769">Symport</keyword>
<dbReference type="PANTHER" id="PTHR11616:SF321">
    <property type="entry name" value="SODIUM-DEPENDENT NUTRIENT AMINO ACID TRANSPORTER 1-RELATED"/>
    <property type="match status" value="1"/>
</dbReference>
<dbReference type="EMBL" id="ADTU01029322">
    <property type="status" value="NOT_ANNOTATED_CDS"/>
    <property type="molecule type" value="Genomic_DNA"/>
</dbReference>
<dbReference type="STRING" id="12957.A0A158NX69"/>
<reference evidence="18" key="1">
    <citation type="journal article" date="2011" name="PLoS Genet.">
        <title>The genome sequence of the leaf-cutter ant Atta cephalotes reveals insights into its obligate symbiotic lifestyle.</title>
        <authorList>
            <person name="Suen G."/>
            <person name="Teiling C."/>
            <person name="Li L."/>
            <person name="Holt C."/>
            <person name="Abouheif E."/>
            <person name="Bornberg-Bauer E."/>
            <person name="Bouffard P."/>
            <person name="Caldera E.J."/>
            <person name="Cash E."/>
            <person name="Cavanaugh A."/>
            <person name="Denas O."/>
            <person name="Elhaik E."/>
            <person name="Fave M.J."/>
            <person name="Gadau J."/>
            <person name="Gibson J.D."/>
            <person name="Graur D."/>
            <person name="Grubbs K.J."/>
            <person name="Hagen D.E."/>
            <person name="Harkins T.T."/>
            <person name="Helmkampf M."/>
            <person name="Hu H."/>
            <person name="Johnson B.R."/>
            <person name="Kim J."/>
            <person name="Marsh S.E."/>
            <person name="Moeller J.A."/>
            <person name="Munoz-Torres M.C."/>
            <person name="Murphy M.C."/>
            <person name="Naughton M.C."/>
            <person name="Nigam S."/>
            <person name="Overson R."/>
            <person name="Rajakumar R."/>
            <person name="Reese J.T."/>
            <person name="Scott J.J."/>
            <person name="Smith C.R."/>
            <person name="Tao S."/>
            <person name="Tsutsui N.D."/>
            <person name="Viljakainen L."/>
            <person name="Wissler L."/>
            <person name="Yandell M.D."/>
            <person name="Zimmer F."/>
            <person name="Taylor J."/>
            <person name="Slater S.C."/>
            <person name="Clifton S.W."/>
            <person name="Warren W.C."/>
            <person name="Elsik C.G."/>
            <person name="Smith C.D."/>
            <person name="Weinstock G.M."/>
            <person name="Gerardo N.M."/>
            <person name="Currie C.R."/>
        </authorList>
    </citation>
    <scope>NUCLEOTIDE SEQUENCE [LARGE SCALE GENOMIC DNA]</scope>
</reference>
<dbReference type="SUPFAM" id="SSF161070">
    <property type="entry name" value="SNF-like"/>
    <property type="match status" value="1"/>
</dbReference>
<evidence type="ECO:0000256" key="14">
    <source>
        <dbReference type="ARBA" id="ARBA00040215"/>
    </source>
</evidence>
<feature type="transmembrane region" description="Helical" evidence="16">
    <location>
        <begin position="52"/>
        <end position="71"/>
    </location>
</feature>
<evidence type="ECO:0000256" key="8">
    <source>
        <dbReference type="ARBA" id="ARBA00023053"/>
    </source>
</evidence>
<evidence type="ECO:0000256" key="1">
    <source>
        <dbReference type="ARBA" id="ARBA00004141"/>
    </source>
</evidence>
<comment type="subcellular location">
    <subcellularLocation>
        <location evidence="1">Membrane</location>
        <topology evidence="1">Multi-pass membrane protein</topology>
    </subcellularLocation>
</comment>
<feature type="transmembrane region" description="Helical" evidence="16">
    <location>
        <begin position="95"/>
        <end position="119"/>
    </location>
</feature>
<keyword evidence="10 16" id="KW-0472">Membrane</keyword>
<keyword evidence="3" id="KW-0813">Transport</keyword>
<dbReference type="GO" id="GO:0046872">
    <property type="term" value="F:metal ion binding"/>
    <property type="evidence" value="ECO:0007669"/>
    <property type="project" value="UniProtKB-KW"/>
</dbReference>
<dbReference type="InterPro" id="IPR037272">
    <property type="entry name" value="SNS_sf"/>
</dbReference>
<evidence type="ECO:0000256" key="9">
    <source>
        <dbReference type="ARBA" id="ARBA00023065"/>
    </source>
</evidence>
<evidence type="ECO:0000256" key="10">
    <source>
        <dbReference type="ARBA" id="ARBA00023136"/>
    </source>
</evidence>
<name>A0A158NX69_ATTCE</name>
<proteinExistence type="inferred from homology"/>
<sequence>MIYRRVVLHEKENIYDGIGWPDWKLTLCLLGSWATVYMVLFQGVKSSGKFSYFLAIFPYIVLLALLVRTVTLDGSMDGILYFITPKWSKLLEPTVWYAAVTQCFFSLSVCFGSIITYSSHNSFKHNIYRDVIIITSLDTITSMVAGCTIFGILGNLAYELGVQDISKVVKGGASLAFVSYPDAIAKFNFLPQVILIFILLYI</sequence>
<evidence type="ECO:0000313" key="18">
    <source>
        <dbReference type="Proteomes" id="UP000005205"/>
    </source>
</evidence>
<feature type="transmembrane region" description="Helical" evidence="16">
    <location>
        <begin position="131"/>
        <end position="153"/>
    </location>
</feature>
<dbReference type="EnsemblMetazoa" id="XM_012206737.1">
    <property type="protein sequence ID" value="XP_012062127.1"/>
    <property type="gene ID" value="LOC105625404"/>
</dbReference>
<evidence type="ECO:0000256" key="12">
    <source>
        <dbReference type="ARBA" id="ARBA00023201"/>
    </source>
</evidence>
<protein>
    <recommendedName>
        <fullName evidence="14">Sodium-dependent nutrient amino acid transporter 1</fullName>
    </recommendedName>
</protein>
<dbReference type="GO" id="GO:0005886">
    <property type="term" value="C:plasma membrane"/>
    <property type="evidence" value="ECO:0007669"/>
    <property type="project" value="TreeGrafter"/>
</dbReference>
<dbReference type="GO" id="GO:0089718">
    <property type="term" value="P:amino acid import across plasma membrane"/>
    <property type="evidence" value="ECO:0007669"/>
    <property type="project" value="TreeGrafter"/>
</dbReference>
<dbReference type="Proteomes" id="UP000005205">
    <property type="component" value="Unassembled WGS sequence"/>
</dbReference>
<keyword evidence="11" id="KW-0325">Glycoprotein</keyword>
<keyword evidence="6" id="KW-0029">Amino-acid transport</keyword>
<keyword evidence="9" id="KW-0406">Ion transport</keyword>
<dbReference type="AlphaFoldDB" id="A0A158NX69"/>
<evidence type="ECO:0000313" key="17">
    <source>
        <dbReference type="EnsemblMetazoa" id="XP_012062127.1"/>
    </source>
</evidence>
<keyword evidence="15" id="KW-0479">Metal-binding</keyword>
<feature type="transmembrane region" description="Helical" evidence="16">
    <location>
        <begin position="183"/>
        <end position="201"/>
    </location>
</feature>
<keyword evidence="12" id="KW-0739">Sodium transport</keyword>
<evidence type="ECO:0000256" key="16">
    <source>
        <dbReference type="SAM" id="Phobius"/>
    </source>
</evidence>
<evidence type="ECO:0000256" key="7">
    <source>
        <dbReference type="ARBA" id="ARBA00022989"/>
    </source>
</evidence>
<dbReference type="eggNOG" id="KOG3660">
    <property type="taxonomic scope" value="Eukaryota"/>
</dbReference>
<dbReference type="OrthoDB" id="6581954at2759"/>
<dbReference type="Pfam" id="PF00209">
    <property type="entry name" value="SNF"/>
    <property type="match status" value="1"/>
</dbReference>
<keyword evidence="18" id="KW-1185">Reference proteome</keyword>
<evidence type="ECO:0000256" key="11">
    <source>
        <dbReference type="ARBA" id="ARBA00023180"/>
    </source>
</evidence>
<keyword evidence="7 16" id="KW-1133">Transmembrane helix</keyword>
<dbReference type="PROSITE" id="PS50267">
    <property type="entry name" value="NA_NEUROTRAN_SYMP_3"/>
    <property type="match status" value="1"/>
</dbReference>